<keyword evidence="3" id="KW-1185">Reference proteome</keyword>
<evidence type="ECO:0000313" key="3">
    <source>
        <dbReference type="Proteomes" id="UP001596250"/>
    </source>
</evidence>
<accession>A0ABW1ITQ1</accession>
<proteinExistence type="predicted"/>
<feature type="domain" description="DUF8042" evidence="1">
    <location>
        <begin position="99"/>
        <end position="185"/>
    </location>
</feature>
<dbReference type="RefSeq" id="WP_379895674.1">
    <property type="nucleotide sequence ID" value="NZ_CBCSCT010000017.1"/>
</dbReference>
<protein>
    <recommendedName>
        <fullName evidence="1">DUF8042 domain-containing protein</fullName>
    </recommendedName>
</protein>
<evidence type="ECO:0000313" key="2">
    <source>
        <dbReference type="EMBL" id="MFC5988213.1"/>
    </source>
</evidence>
<dbReference type="InterPro" id="IPR058355">
    <property type="entry name" value="DUF8042"/>
</dbReference>
<name>A0ABW1ITQ1_9BACL</name>
<organism evidence="2 3">
    <name type="scientific">Marinicrinis lubricantis</name>
    <dbReference type="NCBI Taxonomy" id="2086470"/>
    <lineage>
        <taxon>Bacteria</taxon>
        <taxon>Bacillati</taxon>
        <taxon>Bacillota</taxon>
        <taxon>Bacilli</taxon>
        <taxon>Bacillales</taxon>
        <taxon>Paenibacillaceae</taxon>
    </lineage>
</organism>
<reference evidence="3" key="1">
    <citation type="journal article" date="2019" name="Int. J. Syst. Evol. Microbiol.">
        <title>The Global Catalogue of Microorganisms (GCM) 10K type strain sequencing project: providing services to taxonomists for standard genome sequencing and annotation.</title>
        <authorList>
            <consortium name="The Broad Institute Genomics Platform"/>
            <consortium name="The Broad Institute Genome Sequencing Center for Infectious Disease"/>
            <person name="Wu L."/>
            <person name="Ma J."/>
        </authorList>
    </citation>
    <scope>NUCLEOTIDE SEQUENCE [LARGE SCALE GENOMIC DNA]</scope>
    <source>
        <strain evidence="3">CCM 8749</strain>
    </source>
</reference>
<dbReference type="Pfam" id="PF26154">
    <property type="entry name" value="DUF8042"/>
    <property type="match status" value="1"/>
</dbReference>
<evidence type="ECO:0000259" key="1">
    <source>
        <dbReference type="Pfam" id="PF26154"/>
    </source>
</evidence>
<gene>
    <name evidence="2" type="ORF">ACFPXP_17565</name>
</gene>
<dbReference type="Proteomes" id="UP001596250">
    <property type="component" value="Unassembled WGS sequence"/>
</dbReference>
<sequence>MQLIFQDQVLVYQADKSGLDQMFNDINERMKETGTIFSHIIINGEVEVYEDPYETILDKINSIEKVEAIVLNEREFINQTILSLHNYLQRAVPSLELLVNGFYPSPNQETWEQFNQFVKGFEWIQSVVQLLRSRGYEQILEAAAFSEFVEELEEALQQQDYTSVSDLLKYEAIPEYQRLLDCVQMIIDQEVVRNDTH</sequence>
<dbReference type="EMBL" id="JBHSQV010000178">
    <property type="protein sequence ID" value="MFC5988213.1"/>
    <property type="molecule type" value="Genomic_DNA"/>
</dbReference>
<comment type="caution">
    <text evidence="2">The sequence shown here is derived from an EMBL/GenBank/DDBJ whole genome shotgun (WGS) entry which is preliminary data.</text>
</comment>